<dbReference type="AlphaFoldDB" id="A0A5M3MA40"/>
<dbReference type="KEGG" id="cput:CONPUDRAFT_169340"/>
<accession>A0A5M3MA40</accession>
<dbReference type="OrthoDB" id="30881at2759"/>
<dbReference type="Proteomes" id="UP000053558">
    <property type="component" value="Unassembled WGS sequence"/>
</dbReference>
<dbReference type="RefSeq" id="XP_007774223.1">
    <property type="nucleotide sequence ID" value="XM_007776033.1"/>
</dbReference>
<protein>
    <submittedName>
        <fullName evidence="1">Uncharacterized protein</fullName>
    </submittedName>
</protein>
<keyword evidence="2" id="KW-1185">Reference proteome</keyword>
<gene>
    <name evidence="1" type="ORF">CONPUDRAFT_169340</name>
</gene>
<proteinExistence type="predicted"/>
<comment type="caution">
    <text evidence="1">The sequence shown here is derived from an EMBL/GenBank/DDBJ whole genome shotgun (WGS) entry which is preliminary data.</text>
</comment>
<evidence type="ECO:0000313" key="1">
    <source>
        <dbReference type="EMBL" id="EIW75505.1"/>
    </source>
</evidence>
<evidence type="ECO:0000313" key="2">
    <source>
        <dbReference type="Proteomes" id="UP000053558"/>
    </source>
</evidence>
<sequence>MLAALDCPRLVRALRPQSAAKSLGRAVLEQRTTRRSSLPSRTARPSIAMPREAWCPLSPSISDGLSCTVFFATLGQLACSLGGMLASELGILSSLPLAPITNLKPVPWGTRRRHTGARRLLFGAFPTMAIRQALVAVRVSLVHAVSHAVNSNNQGFYNLTTMLLNRRHGRCLVFAGPGRCASCCAVIVVWGVL</sequence>
<organism evidence="1 2">
    <name type="scientific">Coniophora puteana (strain RWD-64-598)</name>
    <name type="common">Brown rot fungus</name>
    <dbReference type="NCBI Taxonomy" id="741705"/>
    <lineage>
        <taxon>Eukaryota</taxon>
        <taxon>Fungi</taxon>
        <taxon>Dikarya</taxon>
        <taxon>Basidiomycota</taxon>
        <taxon>Agaricomycotina</taxon>
        <taxon>Agaricomycetes</taxon>
        <taxon>Agaricomycetidae</taxon>
        <taxon>Boletales</taxon>
        <taxon>Coniophorineae</taxon>
        <taxon>Coniophoraceae</taxon>
        <taxon>Coniophora</taxon>
    </lineage>
</organism>
<name>A0A5M3MA40_CONPW</name>
<reference evidence="2" key="1">
    <citation type="journal article" date="2012" name="Science">
        <title>The Paleozoic origin of enzymatic lignin decomposition reconstructed from 31 fungal genomes.</title>
        <authorList>
            <person name="Floudas D."/>
            <person name="Binder M."/>
            <person name="Riley R."/>
            <person name="Barry K."/>
            <person name="Blanchette R.A."/>
            <person name="Henrissat B."/>
            <person name="Martinez A.T."/>
            <person name="Otillar R."/>
            <person name="Spatafora J.W."/>
            <person name="Yadav J.S."/>
            <person name="Aerts A."/>
            <person name="Benoit I."/>
            <person name="Boyd A."/>
            <person name="Carlson A."/>
            <person name="Copeland A."/>
            <person name="Coutinho P.M."/>
            <person name="de Vries R.P."/>
            <person name="Ferreira P."/>
            <person name="Findley K."/>
            <person name="Foster B."/>
            <person name="Gaskell J."/>
            <person name="Glotzer D."/>
            <person name="Gorecki P."/>
            <person name="Heitman J."/>
            <person name="Hesse C."/>
            <person name="Hori C."/>
            <person name="Igarashi K."/>
            <person name="Jurgens J.A."/>
            <person name="Kallen N."/>
            <person name="Kersten P."/>
            <person name="Kohler A."/>
            <person name="Kuees U."/>
            <person name="Kumar T.K.A."/>
            <person name="Kuo A."/>
            <person name="LaButti K."/>
            <person name="Larrondo L.F."/>
            <person name="Lindquist E."/>
            <person name="Ling A."/>
            <person name="Lombard V."/>
            <person name="Lucas S."/>
            <person name="Lundell T."/>
            <person name="Martin R."/>
            <person name="McLaughlin D.J."/>
            <person name="Morgenstern I."/>
            <person name="Morin E."/>
            <person name="Murat C."/>
            <person name="Nagy L.G."/>
            <person name="Nolan M."/>
            <person name="Ohm R.A."/>
            <person name="Patyshakuliyeva A."/>
            <person name="Rokas A."/>
            <person name="Ruiz-Duenas F.J."/>
            <person name="Sabat G."/>
            <person name="Salamov A."/>
            <person name="Samejima M."/>
            <person name="Schmutz J."/>
            <person name="Slot J.C."/>
            <person name="St John F."/>
            <person name="Stenlid J."/>
            <person name="Sun H."/>
            <person name="Sun S."/>
            <person name="Syed K."/>
            <person name="Tsang A."/>
            <person name="Wiebenga A."/>
            <person name="Young D."/>
            <person name="Pisabarro A."/>
            <person name="Eastwood D.C."/>
            <person name="Martin F."/>
            <person name="Cullen D."/>
            <person name="Grigoriev I.V."/>
            <person name="Hibbett D.S."/>
        </authorList>
    </citation>
    <scope>NUCLEOTIDE SEQUENCE [LARGE SCALE GENOMIC DNA]</scope>
    <source>
        <strain evidence="2">RWD-64-598 SS2</strain>
    </source>
</reference>
<dbReference type="EMBL" id="JH711588">
    <property type="protein sequence ID" value="EIW75505.1"/>
    <property type="molecule type" value="Genomic_DNA"/>
</dbReference>
<dbReference type="GeneID" id="19206198"/>